<dbReference type="Proteomes" id="UP000324091">
    <property type="component" value="Chromosome 4"/>
</dbReference>
<dbReference type="Gene3D" id="3.90.215.10">
    <property type="entry name" value="Gamma Fibrinogen, chain A, domain 1"/>
    <property type="match status" value="1"/>
</dbReference>
<dbReference type="GO" id="GO:0005577">
    <property type="term" value="C:fibrinogen complex"/>
    <property type="evidence" value="ECO:0007669"/>
    <property type="project" value="TreeGrafter"/>
</dbReference>
<dbReference type="EMBL" id="RHFK02000017">
    <property type="protein sequence ID" value="TWW62165.1"/>
    <property type="molecule type" value="Genomic_DNA"/>
</dbReference>
<keyword evidence="5" id="KW-0732">Signal</keyword>
<dbReference type="InterPro" id="IPR014716">
    <property type="entry name" value="Fibrinogen_a/b/g_C_1"/>
</dbReference>
<dbReference type="GO" id="GO:0005201">
    <property type="term" value="F:extracellular matrix structural constituent"/>
    <property type="evidence" value="ECO:0007669"/>
    <property type="project" value="TreeGrafter"/>
</dbReference>
<sequence length="451" mass="49828">MRGQDKTALLHFPMIPLHFRGVLPLLSLHVGALLSTGASLACPHPPCGESLVAAPIQAGSSVGMGTRACEGQTGTTSCRMGVALLAISDVPRRVEHRLNPPQVQPKTGSIKERLVQLQRCMHALQDPGAPRSPAGQESSSLGAILALMAAVLTECDLHCHSQALGVMAKRLESAAVGREGEKDLLLLLKSITQHPPTVAPLERSHPQDCAEIYKLGIKENGIYTIQPDLRRPAMELINSLVFGLLLRLAQAKCDMETAGGGWTVIQTRQDGLLDFNRTWQEYREGFGSPKGEHWLGNAALHALTSTGPHQLRIELEDWYQQKRHATYSNFKVASEAQRYRLTAREYSGDAGNALSYSKRYNHDGRSFSTPDRDNDRYATGNCAQYYGAGWWFDACLAANPNGRYYRGRYSGVTNGIYWGTWYILTDGRTGERYSFKRVEMKTRPRNFVGNS</sequence>
<dbReference type="PANTHER" id="PTHR47221">
    <property type="entry name" value="FIBRINOGEN ALPHA CHAIN"/>
    <property type="match status" value="1"/>
</dbReference>
<accession>A0A5C6N4Y1</accession>
<dbReference type="GO" id="GO:0034116">
    <property type="term" value="P:positive regulation of heterotypic cell-cell adhesion"/>
    <property type="evidence" value="ECO:0007669"/>
    <property type="project" value="TreeGrafter"/>
</dbReference>
<dbReference type="SMART" id="SM00186">
    <property type="entry name" value="FBG"/>
    <property type="match status" value="1"/>
</dbReference>
<evidence type="ECO:0000256" key="1">
    <source>
        <dbReference type="ARBA" id="ARBA00004613"/>
    </source>
</evidence>
<dbReference type="GO" id="GO:0042730">
    <property type="term" value="P:fibrinolysis"/>
    <property type="evidence" value="ECO:0007669"/>
    <property type="project" value="TreeGrafter"/>
</dbReference>
<dbReference type="PROSITE" id="PS51406">
    <property type="entry name" value="FIBRINOGEN_C_2"/>
    <property type="match status" value="1"/>
</dbReference>
<dbReference type="SUPFAM" id="SSF56496">
    <property type="entry name" value="Fibrinogen C-terminal domain-like"/>
    <property type="match status" value="1"/>
</dbReference>
<comment type="subcellular location">
    <subcellularLocation>
        <location evidence="1">Secreted</location>
    </subcellularLocation>
</comment>
<dbReference type="GO" id="GO:0072377">
    <property type="term" value="P:blood coagulation, common pathway"/>
    <property type="evidence" value="ECO:0007669"/>
    <property type="project" value="TreeGrafter"/>
</dbReference>
<dbReference type="CDD" id="cd00087">
    <property type="entry name" value="FReD"/>
    <property type="match status" value="1"/>
</dbReference>
<evidence type="ECO:0000259" key="6">
    <source>
        <dbReference type="PROSITE" id="PS51406"/>
    </source>
</evidence>
<dbReference type="InterPro" id="IPR037579">
    <property type="entry name" value="FIB_ANG-like"/>
</dbReference>
<keyword evidence="2" id="KW-0964">Secreted</keyword>
<dbReference type="InterPro" id="IPR002181">
    <property type="entry name" value="Fibrinogen_a/b/g_C_dom"/>
</dbReference>
<reference evidence="7 8" key="1">
    <citation type="submission" date="2019-04" db="EMBL/GenBank/DDBJ databases">
        <title>Chromosome genome assembly for Takifugu flavidus.</title>
        <authorList>
            <person name="Xiao S."/>
        </authorList>
    </citation>
    <scope>NUCLEOTIDE SEQUENCE [LARGE SCALE GENOMIC DNA]</scope>
    <source>
        <strain evidence="7">HTHZ2018</strain>
        <tissue evidence="7">Muscle</tissue>
    </source>
</reference>
<dbReference type="PANTHER" id="PTHR47221:SF5">
    <property type="entry name" value="FIBRINOGEN C-TERMINAL DOMAIN-CONTAINING PROTEIN"/>
    <property type="match status" value="1"/>
</dbReference>
<dbReference type="PROSITE" id="PS00514">
    <property type="entry name" value="FIBRINOGEN_C_1"/>
    <property type="match status" value="1"/>
</dbReference>
<dbReference type="InterPro" id="IPR020837">
    <property type="entry name" value="Fibrinogen_CS"/>
</dbReference>
<dbReference type="GO" id="GO:0030674">
    <property type="term" value="F:protein-macromolecule adaptor activity"/>
    <property type="evidence" value="ECO:0007669"/>
    <property type="project" value="TreeGrafter"/>
</dbReference>
<evidence type="ECO:0000256" key="5">
    <source>
        <dbReference type="SAM" id="SignalP"/>
    </source>
</evidence>
<feature type="chain" id="PRO_5022847210" evidence="5">
    <location>
        <begin position="42"/>
        <end position="451"/>
    </location>
</feature>
<evidence type="ECO:0000256" key="3">
    <source>
        <dbReference type="ARBA" id="ARBA00023157"/>
    </source>
</evidence>
<comment type="caution">
    <text evidence="7">The sequence shown here is derived from an EMBL/GenBank/DDBJ whole genome shotgun (WGS) entry which is preliminary data.</text>
</comment>
<dbReference type="InterPro" id="IPR036056">
    <property type="entry name" value="Fibrinogen-like_C"/>
</dbReference>
<organism evidence="7 8">
    <name type="scientific">Takifugu flavidus</name>
    <name type="common">sansaifugu</name>
    <dbReference type="NCBI Taxonomy" id="433684"/>
    <lineage>
        <taxon>Eukaryota</taxon>
        <taxon>Metazoa</taxon>
        <taxon>Chordata</taxon>
        <taxon>Craniata</taxon>
        <taxon>Vertebrata</taxon>
        <taxon>Euteleostomi</taxon>
        <taxon>Actinopterygii</taxon>
        <taxon>Neopterygii</taxon>
        <taxon>Teleostei</taxon>
        <taxon>Neoteleostei</taxon>
        <taxon>Acanthomorphata</taxon>
        <taxon>Eupercaria</taxon>
        <taxon>Tetraodontiformes</taxon>
        <taxon>Tetradontoidea</taxon>
        <taxon>Tetraodontidae</taxon>
        <taxon>Takifugu</taxon>
    </lineage>
</organism>
<feature type="signal peptide" evidence="5">
    <location>
        <begin position="1"/>
        <end position="41"/>
    </location>
</feature>
<feature type="domain" description="Fibrinogen C-terminal" evidence="6">
    <location>
        <begin position="200"/>
        <end position="446"/>
    </location>
</feature>
<dbReference type="AlphaFoldDB" id="A0A5C6N4Y1"/>
<name>A0A5C6N4Y1_9TELE</name>
<evidence type="ECO:0000313" key="8">
    <source>
        <dbReference type="Proteomes" id="UP000324091"/>
    </source>
</evidence>
<gene>
    <name evidence="7" type="ORF">D4764_04G0008120</name>
</gene>
<proteinExistence type="predicted"/>
<protein>
    <submittedName>
        <fullName evidence="7">Fibroleukin Fibrinogen-like protein 2</fullName>
    </submittedName>
</protein>
<keyword evidence="8" id="KW-1185">Reference proteome</keyword>
<evidence type="ECO:0000256" key="4">
    <source>
        <dbReference type="ARBA" id="ARBA00023180"/>
    </source>
</evidence>
<evidence type="ECO:0000256" key="2">
    <source>
        <dbReference type="ARBA" id="ARBA00022525"/>
    </source>
</evidence>
<dbReference type="Pfam" id="PF00147">
    <property type="entry name" value="Fibrinogen_C"/>
    <property type="match status" value="1"/>
</dbReference>
<keyword evidence="3" id="KW-1015">Disulfide bond</keyword>
<dbReference type="GO" id="GO:0070527">
    <property type="term" value="P:platelet aggregation"/>
    <property type="evidence" value="ECO:0007669"/>
    <property type="project" value="TreeGrafter"/>
</dbReference>
<keyword evidence="4" id="KW-0325">Glycoprotein</keyword>
<evidence type="ECO:0000313" key="7">
    <source>
        <dbReference type="EMBL" id="TWW62165.1"/>
    </source>
</evidence>